<dbReference type="InterPro" id="IPR008886">
    <property type="entry name" value="UPF0227/Esterase_YqiA"/>
</dbReference>
<comment type="caution">
    <text evidence="1">The sequence shown here is derived from an EMBL/GenBank/DDBJ whole genome shotgun (WGS) entry which is preliminary data.</text>
</comment>
<name>A0A5S3VD47_9GAMM</name>
<evidence type="ECO:0000313" key="2">
    <source>
        <dbReference type="Proteomes" id="UP000307217"/>
    </source>
</evidence>
<dbReference type="Pfam" id="PF05728">
    <property type="entry name" value="UPF0227"/>
    <property type="match status" value="1"/>
</dbReference>
<dbReference type="SUPFAM" id="SSF53474">
    <property type="entry name" value="alpha/beta-Hydrolases"/>
    <property type="match status" value="1"/>
</dbReference>
<dbReference type="AlphaFoldDB" id="A0A5S3VD47"/>
<dbReference type="PANTHER" id="PTHR35602:SF3">
    <property type="entry name" value="ESTERASE YQIA"/>
    <property type="match status" value="1"/>
</dbReference>
<protein>
    <submittedName>
        <fullName evidence="1">Esterase YqiA</fullName>
    </submittedName>
</protein>
<dbReference type="PANTHER" id="PTHR35602">
    <property type="entry name" value="ESTERASE YQIA-RELATED"/>
    <property type="match status" value="1"/>
</dbReference>
<sequence length="188" mass="21687">MARRVIYIHGFNSSEASFKAQQFGKWLARQPVDCEYLTPRLSFDPRIAITQLVTLIEEDTVLLGSSLGGYYATYLSQLYGLKAVVINPAVKPFDLLADYLGAQYNPYQKIHYELTLAHVDALEQLYYPRLVQPRLIMLLQQMGDEVLPYQQAVHYFIACEQRIEFAGDHSFVAFQRYFDTIVNFLDIT</sequence>
<dbReference type="RefSeq" id="WP_138589862.1">
    <property type="nucleotide sequence ID" value="NZ_PNBX01000007.1"/>
</dbReference>
<reference evidence="2" key="2">
    <citation type="submission" date="2019-06" db="EMBL/GenBank/DDBJ databases">
        <title>Co-occurence of chitin degradation, pigmentation and bioactivity in marine Pseudoalteromonas.</title>
        <authorList>
            <person name="Sonnenschein E.C."/>
            <person name="Bech P.K."/>
        </authorList>
    </citation>
    <scope>NUCLEOTIDE SEQUENCE [LARGE SCALE GENOMIC DNA]</scope>
    <source>
        <strain evidence="2">S3790</strain>
    </source>
</reference>
<gene>
    <name evidence="1" type="ORF">CWC19_02705</name>
</gene>
<evidence type="ECO:0000313" key="1">
    <source>
        <dbReference type="EMBL" id="TMO70112.1"/>
    </source>
</evidence>
<dbReference type="Proteomes" id="UP000307217">
    <property type="component" value="Unassembled WGS sequence"/>
</dbReference>
<dbReference type="EMBL" id="PNBX01000007">
    <property type="protein sequence ID" value="TMO70112.1"/>
    <property type="molecule type" value="Genomic_DNA"/>
</dbReference>
<accession>A0A5S3VD47</accession>
<dbReference type="InterPro" id="IPR029058">
    <property type="entry name" value="AB_hydrolase_fold"/>
</dbReference>
<organism evidence="1 2">
    <name type="scientific">Pseudoalteromonas aurantia</name>
    <dbReference type="NCBI Taxonomy" id="43654"/>
    <lineage>
        <taxon>Bacteria</taxon>
        <taxon>Pseudomonadati</taxon>
        <taxon>Pseudomonadota</taxon>
        <taxon>Gammaproteobacteria</taxon>
        <taxon>Alteromonadales</taxon>
        <taxon>Pseudoalteromonadaceae</taxon>
        <taxon>Pseudoalteromonas</taxon>
    </lineage>
</organism>
<proteinExistence type="predicted"/>
<dbReference type="Gene3D" id="3.40.50.1820">
    <property type="entry name" value="alpha/beta hydrolase"/>
    <property type="match status" value="1"/>
</dbReference>
<reference evidence="1 2" key="1">
    <citation type="submission" date="2018-01" db="EMBL/GenBank/DDBJ databases">
        <authorList>
            <person name="Paulsen S."/>
            <person name="Gram L.K."/>
        </authorList>
    </citation>
    <scope>NUCLEOTIDE SEQUENCE [LARGE SCALE GENOMIC DNA]</scope>
    <source>
        <strain evidence="1 2">S3790</strain>
    </source>
</reference>
<dbReference type="OrthoDB" id="9814831at2"/>